<dbReference type="EC" id="5.4.4.2" evidence="3"/>
<feature type="compositionally biased region" description="Low complexity" evidence="6">
    <location>
        <begin position="196"/>
        <end position="234"/>
    </location>
</feature>
<keyword evidence="4" id="KW-0413">Isomerase</keyword>
<reference evidence="8" key="1">
    <citation type="journal article" date="2019" name="Molecules">
        <title>Genome-Guided Discovery of Pretilactam from Actinosynnema pretiosum ATCC 31565.</title>
        <authorList>
            <person name="Wang J."/>
            <person name="Hu X."/>
            <person name="Sun G."/>
            <person name="Li L."/>
            <person name="Jiang B."/>
            <person name="Li S."/>
            <person name="Bai L."/>
            <person name="Liu H."/>
            <person name="Yu L."/>
            <person name="Wu L."/>
        </authorList>
    </citation>
    <scope>NUCLEOTIDE SEQUENCE</scope>
    <source>
        <strain evidence="8">ATCC 31565</strain>
    </source>
</reference>
<evidence type="ECO:0000313" key="8">
    <source>
        <dbReference type="EMBL" id="QDE53701.1"/>
    </source>
</evidence>
<feature type="domain" description="Chorismate-utilising enzyme C-terminal" evidence="7">
    <location>
        <begin position="265"/>
        <end position="526"/>
    </location>
</feature>
<accession>A0A4Y6A6P9</accession>
<evidence type="ECO:0000256" key="5">
    <source>
        <dbReference type="ARBA" id="ARBA00041564"/>
    </source>
</evidence>
<evidence type="ECO:0000256" key="3">
    <source>
        <dbReference type="ARBA" id="ARBA00012824"/>
    </source>
</evidence>
<comment type="similarity">
    <text evidence="2">Belongs to the isochorismate synthase family.</text>
</comment>
<dbReference type="SUPFAM" id="SSF56322">
    <property type="entry name" value="ADC synthase"/>
    <property type="match status" value="1"/>
</dbReference>
<dbReference type="Gene3D" id="3.60.120.10">
    <property type="entry name" value="Anthranilate synthase"/>
    <property type="match status" value="1"/>
</dbReference>
<dbReference type="NCBIfam" id="TIGR00543">
    <property type="entry name" value="isochor_syn"/>
    <property type="match status" value="1"/>
</dbReference>
<evidence type="ECO:0000256" key="6">
    <source>
        <dbReference type="SAM" id="MobiDB-lite"/>
    </source>
</evidence>
<protein>
    <recommendedName>
        <fullName evidence="3">isochorismate synthase</fullName>
        <ecNumber evidence="3">5.4.4.2</ecNumber>
    </recommendedName>
    <alternativeName>
        <fullName evidence="5">Isochorismate mutase</fullName>
    </alternativeName>
</protein>
<dbReference type="Pfam" id="PF00425">
    <property type="entry name" value="Chorismate_bind"/>
    <property type="match status" value="1"/>
</dbReference>
<dbReference type="InterPro" id="IPR004561">
    <property type="entry name" value="IsoChor_synthase"/>
</dbReference>
<dbReference type="PANTHER" id="PTHR42839:SF2">
    <property type="entry name" value="ISOCHORISMATE SYNTHASE ENTC"/>
    <property type="match status" value="1"/>
</dbReference>
<organism evidence="8">
    <name type="scientific">Actinosynnema pretiosum subsp. pretiosum</name>
    <dbReference type="NCBI Taxonomy" id="103721"/>
    <lineage>
        <taxon>Bacteria</taxon>
        <taxon>Bacillati</taxon>
        <taxon>Actinomycetota</taxon>
        <taxon>Actinomycetes</taxon>
        <taxon>Pseudonocardiales</taxon>
        <taxon>Pseudonocardiaceae</taxon>
        <taxon>Actinosynnema</taxon>
    </lineage>
</organism>
<comment type="catalytic activity">
    <reaction evidence="1">
        <text>chorismate = isochorismate</text>
        <dbReference type="Rhea" id="RHEA:18985"/>
        <dbReference type="ChEBI" id="CHEBI:29748"/>
        <dbReference type="ChEBI" id="CHEBI:29780"/>
        <dbReference type="EC" id="5.4.4.2"/>
    </reaction>
</comment>
<evidence type="ECO:0000256" key="2">
    <source>
        <dbReference type="ARBA" id="ARBA00005297"/>
    </source>
</evidence>
<dbReference type="InterPro" id="IPR005801">
    <property type="entry name" value="ADC_synthase"/>
</dbReference>
<evidence type="ECO:0000256" key="1">
    <source>
        <dbReference type="ARBA" id="ARBA00000799"/>
    </source>
</evidence>
<dbReference type="AlphaFoldDB" id="A0A4Y6A6P9"/>
<evidence type="ECO:0000259" key="7">
    <source>
        <dbReference type="Pfam" id="PF00425"/>
    </source>
</evidence>
<dbReference type="PANTHER" id="PTHR42839">
    <property type="entry name" value="ISOCHORISMATE SYNTHASE ENTC"/>
    <property type="match status" value="1"/>
</dbReference>
<dbReference type="GO" id="GO:0009697">
    <property type="term" value="P:salicylic acid biosynthetic process"/>
    <property type="evidence" value="ECO:0007669"/>
    <property type="project" value="TreeGrafter"/>
</dbReference>
<name>A0A4Y6A6P9_9PSEU</name>
<evidence type="ECO:0000256" key="4">
    <source>
        <dbReference type="ARBA" id="ARBA00023235"/>
    </source>
</evidence>
<sequence length="540" mass="53126">MPPTALVRPRPAHRAADLLAAYLPGSFYFSSARGALLADGVHANVDAPKGRRAHAAARALREAAELGVENPVVVGALGFAAGADSSLVVPAVVRRAEPSPAAKTAWAHRTARAAHDSGSGIGTGPGIDAEPGIDAGPNGGSANSRAANVGTANSGAAHVDAMGAAVNAVHANATGAASGAAHADAMGAVGGGARGAAGSEAGSGAPGAANSGSPDAINNGLPGAANNGTTGAPGSDTPVNSTPRASHSALPSAPGWRVSPSPSPAAYADAVARALEMIGAGELAKVVVARALDVTAPHRLEVPELLARLVAADPAAHAFAIDVSAPGDPATRTLVGASPELLVSRRGDRVVANPLAGSLPRTGDPVEDARRGAALLASAKDLAEHEHVSAQVAGVLGRFCAELDVPAPVVIATPTMLHLSTTITGRLTDPDDPASSALGLAEALHPTPAVCGVPTERAARAITALEPRERGYYAGLVGWTDLAGDGEWVVTIRCAEVCGDTARLFAGAGVVAGSSPSAEVVETGAKFGTMLRALGLGDVA</sequence>
<proteinExistence type="inferred from homology"/>
<dbReference type="GO" id="GO:0008909">
    <property type="term" value="F:isochorismate synthase activity"/>
    <property type="evidence" value="ECO:0007669"/>
    <property type="project" value="UniProtKB-EC"/>
</dbReference>
<feature type="region of interest" description="Disordered" evidence="6">
    <location>
        <begin position="192"/>
        <end position="264"/>
    </location>
</feature>
<dbReference type="InterPro" id="IPR015890">
    <property type="entry name" value="Chorismate_C"/>
</dbReference>
<dbReference type="EMBL" id="MK341065">
    <property type="protein sequence ID" value="QDE53701.1"/>
    <property type="molecule type" value="Genomic_DNA"/>
</dbReference>
<feature type="region of interest" description="Disordered" evidence="6">
    <location>
        <begin position="112"/>
        <end position="147"/>
    </location>
</feature>